<dbReference type="Proteomes" id="UP000501602">
    <property type="component" value="Chromosome"/>
</dbReference>
<evidence type="ECO:0000313" key="9">
    <source>
        <dbReference type="Proteomes" id="UP000501602"/>
    </source>
</evidence>
<dbReference type="InterPro" id="IPR018170">
    <property type="entry name" value="Aldo/ket_reductase_CS"/>
</dbReference>
<evidence type="ECO:0000256" key="2">
    <source>
        <dbReference type="ARBA" id="ARBA00022857"/>
    </source>
</evidence>
<keyword evidence="2" id="KW-0521">NADP</keyword>
<dbReference type="PANTHER" id="PTHR11732">
    <property type="entry name" value="ALDO/KETO REDUCTASE"/>
    <property type="match status" value="1"/>
</dbReference>
<dbReference type="GO" id="GO:0016491">
    <property type="term" value="F:oxidoreductase activity"/>
    <property type="evidence" value="ECO:0007669"/>
    <property type="project" value="UniProtKB-KW"/>
</dbReference>
<dbReference type="AlphaFoldDB" id="A0A6H1UDX3"/>
<dbReference type="EMBL" id="CP051180">
    <property type="protein sequence ID" value="QIZ77281.1"/>
    <property type="molecule type" value="Genomic_DNA"/>
</dbReference>
<comment type="similarity">
    <text evidence="1">Belongs to the aldo/keto reductase family.</text>
</comment>
<dbReference type="PROSITE" id="PS00798">
    <property type="entry name" value="ALDOKETO_REDUCTASE_1"/>
    <property type="match status" value="1"/>
</dbReference>
<feature type="site" description="Lowers pKa of active site Tyr" evidence="6">
    <location>
        <position position="77"/>
    </location>
</feature>
<dbReference type="KEGG" id="fes:HER31_10550"/>
<feature type="binding site" evidence="5">
    <location>
        <position position="110"/>
    </location>
    <ligand>
        <name>substrate</name>
    </ligand>
</feature>
<evidence type="ECO:0000256" key="1">
    <source>
        <dbReference type="ARBA" id="ARBA00007905"/>
    </source>
</evidence>
<evidence type="ECO:0000256" key="3">
    <source>
        <dbReference type="ARBA" id="ARBA00023002"/>
    </source>
</evidence>
<evidence type="ECO:0000313" key="8">
    <source>
        <dbReference type="EMBL" id="QIZ77281.1"/>
    </source>
</evidence>
<evidence type="ECO:0000256" key="5">
    <source>
        <dbReference type="PIRSR" id="PIRSR000097-2"/>
    </source>
</evidence>
<dbReference type="PROSITE" id="PS00063">
    <property type="entry name" value="ALDOKETO_REDUCTASE_3"/>
    <property type="match status" value="1"/>
</dbReference>
<dbReference type="InterPro" id="IPR036812">
    <property type="entry name" value="NAD(P)_OxRdtase_dom_sf"/>
</dbReference>
<dbReference type="SUPFAM" id="SSF51430">
    <property type="entry name" value="NAD(P)-linked oxidoreductase"/>
    <property type="match status" value="1"/>
</dbReference>
<gene>
    <name evidence="8" type="ORF">HER31_10550</name>
</gene>
<dbReference type="FunFam" id="3.20.20.100:FF:000006">
    <property type="entry name" value="Aldo-keto reductase family 1 member A1"/>
    <property type="match status" value="1"/>
</dbReference>
<name>A0A6H1UDX3_9GAMM</name>
<organism evidence="8 9">
    <name type="scientific">Ferrimonas lipolytica</name>
    <dbReference type="NCBI Taxonomy" id="2724191"/>
    <lineage>
        <taxon>Bacteria</taxon>
        <taxon>Pseudomonadati</taxon>
        <taxon>Pseudomonadota</taxon>
        <taxon>Gammaproteobacteria</taxon>
        <taxon>Alteromonadales</taxon>
        <taxon>Ferrimonadaceae</taxon>
        <taxon>Ferrimonas</taxon>
    </lineage>
</organism>
<dbReference type="Pfam" id="PF00248">
    <property type="entry name" value="Aldo_ket_red"/>
    <property type="match status" value="1"/>
</dbReference>
<dbReference type="Gene3D" id="3.20.20.100">
    <property type="entry name" value="NADP-dependent oxidoreductase domain"/>
    <property type="match status" value="1"/>
</dbReference>
<feature type="domain" description="NADP-dependent oxidoreductase" evidence="7">
    <location>
        <begin position="16"/>
        <end position="291"/>
    </location>
</feature>
<evidence type="ECO:0000256" key="6">
    <source>
        <dbReference type="PIRSR" id="PIRSR000097-3"/>
    </source>
</evidence>
<dbReference type="PRINTS" id="PR00069">
    <property type="entry name" value="ALDKETRDTASE"/>
</dbReference>
<dbReference type="PIRSF" id="PIRSF000097">
    <property type="entry name" value="AKR"/>
    <property type="match status" value="1"/>
</dbReference>
<feature type="active site" description="Proton donor" evidence="4">
    <location>
        <position position="48"/>
    </location>
</feature>
<protein>
    <submittedName>
        <fullName evidence="8">Aldo/keto reductase</fullName>
    </submittedName>
</protein>
<evidence type="ECO:0000259" key="7">
    <source>
        <dbReference type="Pfam" id="PF00248"/>
    </source>
</evidence>
<dbReference type="InterPro" id="IPR023210">
    <property type="entry name" value="NADP_OxRdtase_dom"/>
</dbReference>
<sequence>MQTLTFNNNDHMPIVGLGTWKSAPGEVTKAVSDAIEIGYRHIDCAPIYGNEHEVGVALKRCTQLRQIKREQLWLTSKLWNADHYPEDVLPALKKTLSDLGSDYLDLYLIHWPVAIKSDLQMPESGSDFISLKDVPIIETWQALEEVHAEGLVRHIGVSNFGPNRLTQLCNQATIKPEMNQVECHPYLQQRALLECCQVNNVHLTAYSPLGSKDRPAALQASGAPTLLEDAVINEVAHYHRATPAQILIAWAIHRGTSVIPKSVHKERLVSNFHAIDIELSNTEMELIGKLNKDARFITGEIWTGEGSPYTLDQLWW</sequence>
<reference evidence="8 9" key="1">
    <citation type="submission" date="2020-04" db="EMBL/GenBank/DDBJ databases">
        <title>Ferrimonas sp. S7 isolated from sea water.</title>
        <authorList>
            <person name="Bae S.S."/>
            <person name="Baek K."/>
        </authorList>
    </citation>
    <scope>NUCLEOTIDE SEQUENCE [LARGE SCALE GENOMIC DNA]</scope>
    <source>
        <strain evidence="8 9">S7</strain>
    </source>
</reference>
<proteinExistence type="inferred from homology"/>
<accession>A0A6H1UDX3</accession>
<evidence type="ECO:0000256" key="4">
    <source>
        <dbReference type="PIRSR" id="PIRSR000097-1"/>
    </source>
</evidence>
<dbReference type="PROSITE" id="PS00062">
    <property type="entry name" value="ALDOKETO_REDUCTASE_2"/>
    <property type="match status" value="1"/>
</dbReference>
<dbReference type="RefSeq" id="WP_168660542.1">
    <property type="nucleotide sequence ID" value="NZ_CP051180.1"/>
</dbReference>
<keyword evidence="9" id="KW-1185">Reference proteome</keyword>
<dbReference type="InterPro" id="IPR020471">
    <property type="entry name" value="AKR"/>
</dbReference>
<keyword evidence="3" id="KW-0560">Oxidoreductase</keyword>